<dbReference type="RefSeq" id="XP_026497259.2">
    <property type="nucleotide sequence ID" value="XM_026641474.2"/>
</dbReference>
<protein>
    <submittedName>
        <fullName evidence="3">Uncharacterized protein LOC113401535</fullName>
    </submittedName>
</protein>
<evidence type="ECO:0000256" key="1">
    <source>
        <dbReference type="SAM" id="MobiDB-lite"/>
    </source>
</evidence>
<dbReference type="OrthoDB" id="7477074at2759"/>
<organism evidence="2 3">
    <name type="scientific">Vanessa tameamea</name>
    <name type="common">Kamehameha butterfly</name>
    <dbReference type="NCBI Taxonomy" id="334116"/>
    <lineage>
        <taxon>Eukaryota</taxon>
        <taxon>Metazoa</taxon>
        <taxon>Ecdysozoa</taxon>
        <taxon>Arthropoda</taxon>
        <taxon>Hexapoda</taxon>
        <taxon>Insecta</taxon>
        <taxon>Pterygota</taxon>
        <taxon>Neoptera</taxon>
        <taxon>Endopterygota</taxon>
        <taxon>Lepidoptera</taxon>
        <taxon>Glossata</taxon>
        <taxon>Ditrysia</taxon>
        <taxon>Papilionoidea</taxon>
        <taxon>Nymphalidae</taxon>
        <taxon>Nymphalinae</taxon>
        <taxon>Vanessa</taxon>
    </lineage>
</organism>
<name>A0A8B8IJI4_VANTA</name>
<proteinExistence type="predicted"/>
<gene>
    <name evidence="3" type="primary">LOC113401535</name>
</gene>
<feature type="region of interest" description="Disordered" evidence="1">
    <location>
        <begin position="61"/>
        <end position="84"/>
    </location>
</feature>
<evidence type="ECO:0000313" key="2">
    <source>
        <dbReference type="Proteomes" id="UP001652626"/>
    </source>
</evidence>
<sequence>MKTLLWITMAFVIIRSSYSYILLTANMEDVHALARQLATSPVVHEIGKMWRRASSQFRRQIARDARRHGDSDTDGESKETEEDRNMRRIVKNLIALAKDTGYLGPMKRAFEIIKPKIELNK</sequence>
<accession>A0A8B8IJI4</accession>
<evidence type="ECO:0000313" key="3">
    <source>
        <dbReference type="RefSeq" id="XP_026497259.2"/>
    </source>
</evidence>
<dbReference type="OMA" id="MKTLLWI"/>
<dbReference type="AlphaFoldDB" id="A0A8B8IJI4"/>
<reference evidence="3" key="1">
    <citation type="submission" date="2025-08" db="UniProtKB">
        <authorList>
            <consortium name="RefSeq"/>
        </authorList>
    </citation>
    <scope>IDENTIFICATION</scope>
    <source>
        <tissue evidence="3">Whole body</tissue>
    </source>
</reference>
<dbReference type="GeneID" id="113401535"/>
<dbReference type="Proteomes" id="UP001652626">
    <property type="component" value="Chromosome 22"/>
</dbReference>
<keyword evidence="2" id="KW-1185">Reference proteome</keyword>